<feature type="transmembrane region" description="Helical" evidence="1">
    <location>
        <begin position="34"/>
        <end position="56"/>
    </location>
</feature>
<dbReference type="GeneID" id="93027205"/>
<dbReference type="Proteomes" id="UP000494125">
    <property type="component" value="Unassembled WGS sequence"/>
</dbReference>
<evidence type="ECO:0000313" key="3">
    <source>
        <dbReference type="Proteomes" id="UP000494125"/>
    </source>
</evidence>
<organism evidence="2 3">
    <name type="scientific">Burkholderia diffusa</name>
    <dbReference type="NCBI Taxonomy" id="488732"/>
    <lineage>
        <taxon>Bacteria</taxon>
        <taxon>Pseudomonadati</taxon>
        <taxon>Pseudomonadota</taxon>
        <taxon>Betaproteobacteria</taxon>
        <taxon>Burkholderiales</taxon>
        <taxon>Burkholderiaceae</taxon>
        <taxon>Burkholderia</taxon>
        <taxon>Burkholderia cepacia complex</taxon>
    </lineage>
</organism>
<dbReference type="EMBL" id="CABVPN010000009">
    <property type="protein sequence ID" value="VWB46841.1"/>
    <property type="molecule type" value="Genomic_DNA"/>
</dbReference>
<reference evidence="2 3" key="1">
    <citation type="submission" date="2019-09" db="EMBL/GenBank/DDBJ databases">
        <authorList>
            <person name="Depoorter E."/>
        </authorList>
    </citation>
    <scope>NUCLEOTIDE SEQUENCE [LARGE SCALE GENOMIC DNA]</scope>
    <source>
        <strain evidence="2">LMG 24065</strain>
    </source>
</reference>
<dbReference type="RefSeq" id="WP_226114357.1">
    <property type="nucleotide sequence ID" value="NZ_CABVPN010000009.1"/>
</dbReference>
<keyword evidence="3" id="KW-1185">Reference proteome</keyword>
<proteinExistence type="predicted"/>
<sequence>MKDIDREIDKLWKRIDRMPAFAPRRNENDNTVTWALAIAQLVSWGTICYAVSLFAATPAPLYDPVFAVTTRDYTGSLRTKITLIIRQPLTHRERKGELA</sequence>
<gene>
    <name evidence="2" type="ORF">BDI24065_02127</name>
</gene>
<dbReference type="AlphaFoldDB" id="A0A6P2JYW5"/>
<evidence type="ECO:0000256" key="1">
    <source>
        <dbReference type="SAM" id="Phobius"/>
    </source>
</evidence>
<evidence type="ECO:0000313" key="2">
    <source>
        <dbReference type="EMBL" id="VWB46841.1"/>
    </source>
</evidence>
<keyword evidence="1" id="KW-1133">Transmembrane helix</keyword>
<name>A0A6P2JYW5_9BURK</name>
<keyword evidence="1" id="KW-0472">Membrane</keyword>
<keyword evidence="1" id="KW-0812">Transmembrane</keyword>
<protein>
    <submittedName>
        <fullName evidence="2">Uncharacterized protein</fullName>
    </submittedName>
</protein>
<accession>A0A6P2JYW5</accession>